<reference evidence="2" key="1">
    <citation type="submission" date="2022-07" db="EMBL/GenBank/DDBJ databases">
        <authorList>
            <person name="Otstavnykh N."/>
            <person name="Isaeva M."/>
            <person name="Bystritskaya E."/>
        </authorList>
    </citation>
    <scope>NUCLEOTIDE SEQUENCE</scope>
    <source>
        <strain evidence="2">10Alg 79</strain>
    </source>
</reference>
<dbReference type="EMBL" id="JANFFA010000004">
    <property type="protein sequence ID" value="MDQ2095480.1"/>
    <property type="molecule type" value="Genomic_DNA"/>
</dbReference>
<comment type="caution">
    <text evidence="2">The sequence shown here is derived from an EMBL/GenBank/DDBJ whole genome shotgun (WGS) entry which is preliminary data.</text>
</comment>
<dbReference type="AlphaFoldDB" id="A0AAJ1U9X2"/>
<keyword evidence="1" id="KW-0812">Transmembrane</keyword>
<protein>
    <submittedName>
        <fullName evidence="2">DUF3833 domain-containing protein</fullName>
    </submittedName>
</protein>
<dbReference type="Proteomes" id="UP001227162">
    <property type="component" value="Unassembled WGS sequence"/>
</dbReference>
<proteinExistence type="predicted"/>
<organism evidence="2 3">
    <name type="scientific">Rhodalgimonas zhirmunskyi</name>
    <dbReference type="NCBI Taxonomy" id="2964767"/>
    <lineage>
        <taxon>Bacteria</taxon>
        <taxon>Pseudomonadati</taxon>
        <taxon>Pseudomonadota</taxon>
        <taxon>Alphaproteobacteria</taxon>
        <taxon>Rhodobacterales</taxon>
        <taxon>Roseobacteraceae</taxon>
        <taxon>Rhodalgimonas</taxon>
    </lineage>
</organism>
<name>A0AAJ1U9X2_9RHOB</name>
<keyword evidence="3" id="KW-1185">Reference proteome</keyword>
<accession>A0AAJ1U9X2</accession>
<evidence type="ECO:0000256" key="1">
    <source>
        <dbReference type="SAM" id="Phobius"/>
    </source>
</evidence>
<sequence>MHDGWLYAVIAILALTLALVIFRARSFSFVAQRPEHYADTGPTFDPRTLLNGVVRSEGMIYGPTGRVTSRFVMQMHGRWDGPTGILTEDFTYATGRTQHREWTLVQQGDGRLSATAPDIIGEGEGIVSGSSLRLSYRIRLPDDVGGHVLDVVDWLYLMPNGMILNRSQMRRFGITLAELVASMRPEDPPQTPLDEAHHA</sequence>
<evidence type="ECO:0000313" key="3">
    <source>
        <dbReference type="Proteomes" id="UP001227162"/>
    </source>
</evidence>
<dbReference type="Pfam" id="PF12915">
    <property type="entry name" value="DUF3833"/>
    <property type="match status" value="1"/>
</dbReference>
<dbReference type="RefSeq" id="WP_317627096.1">
    <property type="nucleotide sequence ID" value="NZ_JANFFA010000004.1"/>
</dbReference>
<feature type="transmembrane region" description="Helical" evidence="1">
    <location>
        <begin position="6"/>
        <end position="24"/>
    </location>
</feature>
<dbReference type="InterPro" id="IPR024409">
    <property type="entry name" value="DUF3833"/>
</dbReference>
<keyword evidence="1" id="KW-1133">Transmembrane helix</keyword>
<keyword evidence="1" id="KW-0472">Membrane</keyword>
<evidence type="ECO:0000313" key="2">
    <source>
        <dbReference type="EMBL" id="MDQ2095480.1"/>
    </source>
</evidence>
<gene>
    <name evidence="2" type="ORF">NOI20_15275</name>
</gene>
<reference evidence="2" key="2">
    <citation type="submission" date="2023-04" db="EMBL/GenBank/DDBJ databases">
        <title>'Rhodoalgimonas zhirmunskyi' gen. nov., isolated from a red alga.</title>
        <authorList>
            <person name="Nedashkovskaya O.I."/>
            <person name="Otstavnykh N.Y."/>
            <person name="Bystritskaya E.P."/>
            <person name="Balabanova L.A."/>
            <person name="Isaeva M.P."/>
        </authorList>
    </citation>
    <scope>NUCLEOTIDE SEQUENCE</scope>
    <source>
        <strain evidence="2">10Alg 79</strain>
    </source>
</reference>